<dbReference type="EMBL" id="OX465079">
    <property type="protein sequence ID" value="CAI9278026.1"/>
    <property type="molecule type" value="Genomic_DNA"/>
</dbReference>
<dbReference type="PROSITE" id="PS00653">
    <property type="entry name" value="GLYCOSYL_HYDROL_F1_2"/>
    <property type="match status" value="1"/>
</dbReference>
<dbReference type="PRINTS" id="PR00131">
    <property type="entry name" value="GLHYDRLASE1"/>
</dbReference>
<evidence type="ECO:0000313" key="5">
    <source>
        <dbReference type="Proteomes" id="UP001177003"/>
    </source>
</evidence>
<organism evidence="4 5">
    <name type="scientific">Lactuca saligna</name>
    <name type="common">Willowleaf lettuce</name>
    <dbReference type="NCBI Taxonomy" id="75948"/>
    <lineage>
        <taxon>Eukaryota</taxon>
        <taxon>Viridiplantae</taxon>
        <taxon>Streptophyta</taxon>
        <taxon>Embryophyta</taxon>
        <taxon>Tracheophyta</taxon>
        <taxon>Spermatophyta</taxon>
        <taxon>Magnoliopsida</taxon>
        <taxon>eudicotyledons</taxon>
        <taxon>Gunneridae</taxon>
        <taxon>Pentapetalae</taxon>
        <taxon>asterids</taxon>
        <taxon>campanulids</taxon>
        <taxon>Asterales</taxon>
        <taxon>Asteraceae</taxon>
        <taxon>Cichorioideae</taxon>
        <taxon>Cichorieae</taxon>
        <taxon>Lactucinae</taxon>
        <taxon>Lactuca</taxon>
    </lineage>
</organism>
<name>A0AA35YQ34_LACSI</name>
<keyword evidence="5" id="KW-1185">Reference proteome</keyword>
<accession>A0AA35YQ34</accession>
<dbReference type="AlphaFoldDB" id="A0AA35YQ34"/>
<dbReference type="Pfam" id="PF00232">
    <property type="entry name" value="Glyco_hydro_1"/>
    <property type="match status" value="1"/>
</dbReference>
<evidence type="ECO:0000256" key="2">
    <source>
        <dbReference type="ARBA" id="ARBA00022801"/>
    </source>
</evidence>
<dbReference type="Gene3D" id="3.20.20.80">
    <property type="entry name" value="Glycosidases"/>
    <property type="match status" value="1"/>
</dbReference>
<dbReference type="Proteomes" id="UP001177003">
    <property type="component" value="Chromosome 3"/>
</dbReference>
<keyword evidence="2" id="KW-0378">Hydrolase</keyword>
<dbReference type="GO" id="GO:0008422">
    <property type="term" value="F:beta-glucosidase activity"/>
    <property type="evidence" value="ECO:0007669"/>
    <property type="project" value="TreeGrafter"/>
</dbReference>
<dbReference type="InterPro" id="IPR033132">
    <property type="entry name" value="GH_1_N_CS"/>
</dbReference>
<evidence type="ECO:0000256" key="1">
    <source>
        <dbReference type="ARBA" id="ARBA00010838"/>
    </source>
</evidence>
<dbReference type="InterPro" id="IPR017853">
    <property type="entry name" value="GH"/>
</dbReference>
<evidence type="ECO:0000256" key="3">
    <source>
        <dbReference type="RuleBase" id="RU003690"/>
    </source>
</evidence>
<gene>
    <name evidence="4" type="ORF">LSALG_LOCUS17926</name>
</gene>
<dbReference type="SUPFAM" id="SSF51445">
    <property type="entry name" value="(Trans)glycosidases"/>
    <property type="match status" value="1"/>
</dbReference>
<dbReference type="InterPro" id="IPR001360">
    <property type="entry name" value="Glyco_hydro_1"/>
</dbReference>
<dbReference type="PANTHER" id="PTHR10353:SF246">
    <property type="entry name" value="3-ALPHA-(S)-STRICTOSIDINE BETA-GLUCOSIDASE"/>
    <property type="match status" value="1"/>
</dbReference>
<reference evidence="4" key="1">
    <citation type="submission" date="2023-04" db="EMBL/GenBank/DDBJ databases">
        <authorList>
            <person name="Vijverberg K."/>
            <person name="Xiong W."/>
            <person name="Schranz E."/>
        </authorList>
    </citation>
    <scope>NUCLEOTIDE SEQUENCE</scope>
</reference>
<comment type="similarity">
    <text evidence="1 3">Belongs to the glycosyl hydrolase 1 family.</text>
</comment>
<evidence type="ECO:0000313" key="4">
    <source>
        <dbReference type="EMBL" id="CAI9278026.1"/>
    </source>
</evidence>
<proteinExistence type="inferred from homology"/>
<protein>
    <submittedName>
        <fullName evidence="4">Uncharacterized protein</fullName>
    </submittedName>
</protein>
<dbReference type="PANTHER" id="PTHR10353">
    <property type="entry name" value="GLYCOSYL HYDROLASE"/>
    <property type="match status" value="1"/>
</dbReference>
<sequence length="525" mass="60966">MANEKIFWEPELRRGDFPPDFKFGVGTSAFQVEGAWNRDGKGINIWDCFSLRNPDKITGGANACIAVDNYARMKEDVQLLKKMGVEYYRFSISWSRILPGGKVSMGKSLEGINHYNRLLDELENHGIKPFVTLFHWDLPNALEEEYMGFLSSNIVKDFVDYADVCFWEFGDRVKHWVTLNEPYRFTYFGYVTGDGAPGRGANDKDSNPGKEPYVVAYNLLNCHAAAYKKYQNEYKDYQKGEVGITLDCNFFKPYRGPNNDDDLKAVAYAYDFMLGWFLDPLTSGTWPKNMKKFVPSLSSKNPPGRLPEFCMKESERLKDCHYWASGRDPNGNDIGKRAYTIDKTEDKGSFVYLYPEGLTGLLDYIIKKYDVHEKHIVITENGFPQLNNPDKTYEQIRDDTERITYIKEHIEAIKKARVSYRNIMGYFVWSFMDSFEWRSGYGDRFGMIYVDYKNNLQRYPKKSANWFRRFLTKDKPEKKTLEKVGLLKRALEVNVEDEEEDGVNDEMIEAEEPVEVIPKLKKAKA</sequence>
<dbReference type="GO" id="GO:0005975">
    <property type="term" value="P:carbohydrate metabolic process"/>
    <property type="evidence" value="ECO:0007669"/>
    <property type="project" value="InterPro"/>
</dbReference>